<evidence type="ECO:0000313" key="2">
    <source>
        <dbReference type="EMBL" id="OAA49151.1"/>
    </source>
</evidence>
<evidence type="ECO:0000313" key="3">
    <source>
        <dbReference type="Proteomes" id="UP000076863"/>
    </source>
</evidence>
<gene>
    <name evidence="2" type="ORF">BBO_02196</name>
</gene>
<accession>A0A167IJ22</accession>
<reference evidence="2 3" key="1">
    <citation type="journal article" date="2016" name="Genome Biol. Evol.">
        <title>Divergent and convergent evolution of fungal pathogenicity.</title>
        <authorList>
            <person name="Shang Y."/>
            <person name="Xiao G."/>
            <person name="Zheng P."/>
            <person name="Cen K."/>
            <person name="Zhan S."/>
            <person name="Wang C."/>
        </authorList>
    </citation>
    <scope>NUCLEOTIDE SEQUENCE [LARGE SCALE GENOMIC DNA]</scope>
    <source>
        <strain evidence="2 3">RCEF 3172</strain>
    </source>
</reference>
<dbReference type="Proteomes" id="UP000076863">
    <property type="component" value="Unassembled WGS sequence"/>
</dbReference>
<feature type="compositionally biased region" description="Basic and acidic residues" evidence="1">
    <location>
        <begin position="24"/>
        <end position="34"/>
    </location>
</feature>
<sequence length="99" mass="10137">MGDKIGEAARGVEWWHWRGGSGDHGGDRGGDRGGGRGGGRGGSGEALKLGTVELAGVVLWLPSLTSSDAPKKPNVNASPFAPTVLALSEMCHIATPNYL</sequence>
<dbReference type="AlphaFoldDB" id="A0A167IJ22"/>
<evidence type="ECO:0000256" key="1">
    <source>
        <dbReference type="SAM" id="MobiDB-lite"/>
    </source>
</evidence>
<proteinExistence type="predicted"/>
<comment type="caution">
    <text evidence="2">The sequence shown here is derived from an EMBL/GenBank/DDBJ whole genome shotgun (WGS) entry which is preliminary data.</text>
</comment>
<organism evidence="2 3">
    <name type="scientific">Beauveria brongniartii RCEF 3172</name>
    <dbReference type="NCBI Taxonomy" id="1081107"/>
    <lineage>
        <taxon>Eukaryota</taxon>
        <taxon>Fungi</taxon>
        <taxon>Dikarya</taxon>
        <taxon>Ascomycota</taxon>
        <taxon>Pezizomycotina</taxon>
        <taxon>Sordariomycetes</taxon>
        <taxon>Hypocreomycetidae</taxon>
        <taxon>Hypocreales</taxon>
        <taxon>Cordycipitaceae</taxon>
        <taxon>Beauveria</taxon>
        <taxon>Beauveria brongniartii</taxon>
    </lineage>
</organism>
<keyword evidence="3" id="KW-1185">Reference proteome</keyword>
<dbReference type="EMBL" id="AZHA01000004">
    <property type="protein sequence ID" value="OAA49151.1"/>
    <property type="molecule type" value="Genomic_DNA"/>
</dbReference>
<feature type="region of interest" description="Disordered" evidence="1">
    <location>
        <begin position="15"/>
        <end position="45"/>
    </location>
</feature>
<name>A0A167IJ22_9HYPO</name>
<feature type="compositionally biased region" description="Gly residues" evidence="1">
    <location>
        <begin position="35"/>
        <end position="44"/>
    </location>
</feature>
<protein>
    <submittedName>
        <fullName evidence="2">Uncharacterized protein</fullName>
    </submittedName>
</protein>